<keyword evidence="1" id="KW-1133">Transmembrane helix</keyword>
<evidence type="ECO:0000313" key="3">
    <source>
        <dbReference type="Proteomes" id="UP001200313"/>
    </source>
</evidence>
<sequence>MSWIWKKTTTLSPKKIRRNKIMEKSRKKEILENLCCKEIIFAFLCIIACVVLFFVRACFPVGTVIRTALGLVETNVGALAILVLLLSAPPARRWCLWLYAAFVFEAVALAGIGIAIASGAAIDVVAALNLSNLVMMGLYIIGCIGGTAAMSRKNDKSKKPAE</sequence>
<name>A0ABS9M6N4_9FIRM</name>
<feature type="transmembrane region" description="Helical" evidence="1">
    <location>
        <begin position="34"/>
        <end position="55"/>
    </location>
</feature>
<dbReference type="EMBL" id="JAKNJB010000006">
    <property type="protein sequence ID" value="MCG4526456.1"/>
    <property type="molecule type" value="Genomic_DNA"/>
</dbReference>
<feature type="transmembrane region" description="Helical" evidence="1">
    <location>
        <begin position="128"/>
        <end position="149"/>
    </location>
</feature>
<reference evidence="2 3" key="1">
    <citation type="submission" date="2022-01" db="EMBL/GenBank/DDBJ databases">
        <title>Collection of gut derived symbiotic bacterial strains cultured from healthy donors.</title>
        <authorList>
            <person name="Lin H."/>
            <person name="Kohout C."/>
            <person name="Waligurski E."/>
            <person name="Pamer E.G."/>
        </authorList>
    </citation>
    <scope>NUCLEOTIDE SEQUENCE [LARGE SCALE GENOMIC DNA]</scope>
    <source>
        <strain evidence="2 3">DFI.3.7</strain>
    </source>
</reference>
<feature type="transmembrane region" description="Helical" evidence="1">
    <location>
        <begin position="98"/>
        <end position="122"/>
    </location>
</feature>
<evidence type="ECO:0000256" key="1">
    <source>
        <dbReference type="SAM" id="Phobius"/>
    </source>
</evidence>
<feature type="transmembrane region" description="Helical" evidence="1">
    <location>
        <begin position="67"/>
        <end position="86"/>
    </location>
</feature>
<organism evidence="2 3">
    <name type="scientific">Intestinimonas massiliensis</name>
    <name type="common">ex Afouda et al. 2020</name>
    <dbReference type="NCBI Taxonomy" id="1673721"/>
    <lineage>
        <taxon>Bacteria</taxon>
        <taxon>Bacillati</taxon>
        <taxon>Bacillota</taxon>
        <taxon>Clostridia</taxon>
        <taxon>Eubacteriales</taxon>
        <taxon>Intestinimonas</taxon>
    </lineage>
</organism>
<dbReference type="RefSeq" id="WP_238073465.1">
    <property type="nucleotide sequence ID" value="NZ_JAKNJB010000006.1"/>
</dbReference>
<keyword evidence="1" id="KW-0472">Membrane</keyword>
<proteinExistence type="predicted"/>
<accession>A0ABS9M6N4</accession>
<protein>
    <submittedName>
        <fullName evidence="2">Uncharacterized protein</fullName>
    </submittedName>
</protein>
<gene>
    <name evidence="2" type="ORF">L0P79_05110</name>
</gene>
<dbReference type="Proteomes" id="UP001200313">
    <property type="component" value="Unassembled WGS sequence"/>
</dbReference>
<evidence type="ECO:0000313" key="2">
    <source>
        <dbReference type="EMBL" id="MCG4526456.1"/>
    </source>
</evidence>
<keyword evidence="3" id="KW-1185">Reference proteome</keyword>
<comment type="caution">
    <text evidence="2">The sequence shown here is derived from an EMBL/GenBank/DDBJ whole genome shotgun (WGS) entry which is preliminary data.</text>
</comment>
<keyword evidence="1" id="KW-0812">Transmembrane</keyword>